<dbReference type="STRING" id="1715693.PH7735_01963"/>
<evidence type="ECO:0000259" key="1">
    <source>
        <dbReference type="Pfam" id="PF13622"/>
    </source>
</evidence>
<feature type="domain" description="Acyl-CoA thioesterase-like N-terminal HotDog" evidence="1">
    <location>
        <begin position="26"/>
        <end position="108"/>
    </location>
</feature>
<evidence type="ECO:0000313" key="3">
    <source>
        <dbReference type="EMBL" id="CUJ96192.1"/>
    </source>
</evidence>
<evidence type="ECO:0000259" key="2">
    <source>
        <dbReference type="Pfam" id="PF20789"/>
    </source>
</evidence>
<dbReference type="InterPro" id="IPR049449">
    <property type="entry name" value="TesB_ACOT8-like_N"/>
</dbReference>
<evidence type="ECO:0008006" key="5">
    <source>
        <dbReference type="Google" id="ProtNLM"/>
    </source>
</evidence>
<dbReference type="InterPro" id="IPR042171">
    <property type="entry name" value="Acyl-CoA_hotdog"/>
</dbReference>
<keyword evidence="4" id="KW-1185">Reference proteome</keyword>
<dbReference type="RefSeq" id="WP_145865292.1">
    <property type="nucleotide sequence ID" value="NZ_CYTW01000001.1"/>
</dbReference>
<dbReference type="AlphaFoldDB" id="A0A0P1IQG1"/>
<accession>A0A0P1IQG1</accession>
<name>A0A0P1IQG1_9RHOB</name>
<gene>
    <name evidence="3" type="ORF">PH7735_01963</name>
</gene>
<protein>
    <recommendedName>
        <fullName evidence="5">Acyl-CoA thioesterase</fullName>
    </recommendedName>
</protein>
<evidence type="ECO:0000313" key="4">
    <source>
        <dbReference type="Proteomes" id="UP000051870"/>
    </source>
</evidence>
<dbReference type="InterPro" id="IPR029069">
    <property type="entry name" value="HotDog_dom_sf"/>
</dbReference>
<dbReference type="EMBL" id="CYTW01000001">
    <property type="protein sequence ID" value="CUJ96192.1"/>
    <property type="molecule type" value="Genomic_DNA"/>
</dbReference>
<feature type="domain" description="Acyl-CoA thioesterase-like C-terminal" evidence="2">
    <location>
        <begin position="128"/>
        <end position="265"/>
    </location>
</feature>
<dbReference type="Pfam" id="PF20789">
    <property type="entry name" value="4HBT_3C"/>
    <property type="match status" value="1"/>
</dbReference>
<dbReference type="Gene3D" id="2.40.160.210">
    <property type="entry name" value="Acyl-CoA thioesterase, double hotdog domain"/>
    <property type="match status" value="1"/>
</dbReference>
<dbReference type="InterPro" id="IPR049450">
    <property type="entry name" value="ACOT8-like_C"/>
</dbReference>
<dbReference type="Proteomes" id="UP000051870">
    <property type="component" value="Unassembled WGS sequence"/>
</dbReference>
<proteinExistence type="predicted"/>
<dbReference type="GeneID" id="83880998"/>
<dbReference type="Pfam" id="PF13622">
    <property type="entry name" value="4HBT_3"/>
    <property type="match status" value="1"/>
</dbReference>
<sequence length="267" mass="29670">MIKEATFTEVMDALSEQDGVYSAPVPENWKQGRTAYGGFTAALLLRAARLRYPDLPPLRSVMVNFTAPVTAPPQISVEVLRQGRNITTVFVRSDVDGKPAAVATFTFGHSQDSHVSSDLPAPDALAPEDTEPYFPPAMKQLPIRFAENFDLRLIEGDRPFMGAERGYARVWARHKDPACRGSFEDLLGIADILPPAVFPTCKRPGPNSSVNWICNFMREDLTTRDGWWMMDTNLSAARNGYSSQVMRVWNTQGELVVDGMQSVIIFV</sequence>
<reference evidence="4" key="1">
    <citation type="submission" date="2015-09" db="EMBL/GenBank/DDBJ databases">
        <authorList>
            <person name="Rodrigo-Torres Lidia"/>
            <person name="Arahal R.David."/>
        </authorList>
    </citation>
    <scope>NUCLEOTIDE SEQUENCE [LARGE SCALE GENOMIC DNA]</scope>
    <source>
        <strain evidence="4">CECT 7735</strain>
    </source>
</reference>
<dbReference type="SUPFAM" id="SSF54637">
    <property type="entry name" value="Thioesterase/thiol ester dehydrase-isomerase"/>
    <property type="match status" value="2"/>
</dbReference>
<organism evidence="3 4">
    <name type="scientific">Shimia thalassica</name>
    <dbReference type="NCBI Taxonomy" id="1715693"/>
    <lineage>
        <taxon>Bacteria</taxon>
        <taxon>Pseudomonadati</taxon>
        <taxon>Pseudomonadota</taxon>
        <taxon>Alphaproteobacteria</taxon>
        <taxon>Rhodobacterales</taxon>
        <taxon>Roseobacteraceae</taxon>
    </lineage>
</organism>